<accession>A0A7W3LM97</accession>
<dbReference type="RefSeq" id="WP_182843111.1">
    <property type="nucleotide sequence ID" value="NZ_BAAALP010000053.1"/>
</dbReference>
<organism evidence="2 3">
    <name type="scientific">Actinomadura namibiensis</name>
    <dbReference type="NCBI Taxonomy" id="182080"/>
    <lineage>
        <taxon>Bacteria</taxon>
        <taxon>Bacillati</taxon>
        <taxon>Actinomycetota</taxon>
        <taxon>Actinomycetes</taxon>
        <taxon>Streptosporangiales</taxon>
        <taxon>Thermomonosporaceae</taxon>
        <taxon>Actinomadura</taxon>
    </lineage>
</organism>
<evidence type="ECO:0000313" key="2">
    <source>
        <dbReference type="EMBL" id="MBA8950761.1"/>
    </source>
</evidence>
<comment type="caution">
    <text evidence="2">The sequence shown here is derived from an EMBL/GenBank/DDBJ whole genome shotgun (WGS) entry which is preliminary data.</text>
</comment>
<feature type="coiled-coil region" evidence="1">
    <location>
        <begin position="53"/>
        <end position="80"/>
    </location>
</feature>
<protein>
    <submittedName>
        <fullName evidence="2">Uncharacterized small protein (DUF1192 family)</fullName>
    </submittedName>
</protein>
<evidence type="ECO:0000256" key="1">
    <source>
        <dbReference type="SAM" id="Coils"/>
    </source>
</evidence>
<proteinExistence type="predicted"/>
<dbReference type="AlphaFoldDB" id="A0A7W3LM97"/>
<reference evidence="2 3" key="1">
    <citation type="submission" date="2020-08" db="EMBL/GenBank/DDBJ databases">
        <title>Genomic Encyclopedia of Type Strains, Phase IV (KMG-IV): sequencing the most valuable type-strain genomes for metagenomic binning, comparative biology and taxonomic classification.</title>
        <authorList>
            <person name="Goeker M."/>
        </authorList>
    </citation>
    <scope>NUCLEOTIDE SEQUENCE [LARGE SCALE GENOMIC DNA]</scope>
    <source>
        <strain evidence="2 3">DSM 44197</strain>
    </source>
</reference>
<dbReference type="EMBL" id="JACJIA010000002">
    <property type="protein sequence ID" value="MBA8950761.1"/>
    <property type="molecule type" value="Genomic_DNA"/>
</dbReference>
<keyword evidence="1" id="KW-0175">Coiled coil</keyword>
<keyword evidence="3" id="KW-1185">Reference proteome</keyword>
<dbReference type="Proteomes" id="UP000572680">
    <property type="component" value="Unassembled WGS sequence"/>
</dbReference>
<sequence length="246" mass="26343">MTVILVVLCLVVVGLELYLGFGGRWRTADAPDEAARLDERVDSLVAQINERMVPEVNRRLAGHREAIARLEAELAEVRAHLAGRLAQAAAESLGADPVDVVTGTVAGGAEVERAYRRFAGNLGLRVELAVPEDGRTRFFLSGRSPRALERDFFELVRALRNGPEAGPDAGPDAGCADARALLAALRTAESGGARLGPLVLVRTPGSLACGVLTLAELRRHGGDEPGPERLRGLPDGRYCEVRERSR</sequence>
<gene>
    <name evidence="2" type="ORF">HNR61_002374</name>
</gene>
<name>A0A7W3LM97_ACTNM</name>
<evidence type="ECO:0000313" key="3">
    <source>
        <dbReference type="Proteomes" id="UP000572680"/>
    </source>
</evidence>